<proteinExistence type="inferred from homology"/>
<evidence type="ECO:0000256" key="3">
    <source>
        <dbReference type="ARBA" id="ARBA00023002"/>
    </source>
</evidence>
<keyword evidence="2" id="KW-0521">NADP</keyword>
<feature type="domain" description="NADP-dependent oxidoreductase" evidence="5">
    <location>
        <begin position="48"/>
        <end position="285"/>
    </location>
</feature>
<keyword evidence="7" id="KW-1185">Reference proteome</keyword>
<dbReference type="HOGENOM" id="CLU_023205_0_1_2"/>
<evidence type="ECO:0000313" key="6">
    <source>
        <dbReference type="EMBL" id="ACM57148.1"/>
    </source>
</evidence>
<feature type="compositionally biased region" description="Basic and acidic residues" evidence="4">
    <location>
        <begin position="278"/>
        <end position="301"/>
    </location>
</feature>
<dbReference type="EMBL" id="CP001365">
    <property type="protein sequence ID" value="ACM57148.1"/>
    <property type="molecule type" value="Genomic_DNA"/>
</dbReference>
<dbReference type="Gene3D" id="3.20.20.100">
    <property type="entry name" value="NADP-dependent oxidoreductase domain"/>
    <property type="match status" value="1"/>
</dbReference>
<dbReference type="InterPro" id="IPR018170">
    <property type="entry name" value="Aldo/ket_reductase_CS"/>
</dbReference>
<dbReference type="SUPFAM" id="SSF51430">
    <property type="entry name" value="NAD(P)-linked oxidoreductase"/>
    <property type="match status" value="1"/>
</dbReference>
<dbReference type="InterPro" id="IPR020471">
    <property type="entry name" value="AKR"/>
</dbReference>
<dbReference type="PRINTS" id="PR00069">
    <property type="entry name" value="ALDKETRDTASE"/>
</dbReference>
<feature type="region of interest" description="Disordered" evidence="4">
    <location>
        <begin position="278"/>
        <end position="309"/>
    </location>
</feature>
<dbReference type="KEGG" id="hla:Hlac_1561"/>
<dbReference type="eggNOG" id="arCOG01619">
    <property type="taxonomic scope" value="Archaea"/>
</dbReference>
<gene>
    <name evidence="6" type="ordered locus">Hlac_1561</name>
</gene>
<reference evidence="6 7" key="1">
    <citation type="journal article" date="2016" name="Stand. Genomic Sci.">
        <title>Complete genome sequence of the Antarctic Halorubrum lacusprofundi type strain ACAM 34.</title>
        <authorList>
            <person name="Anderson I.J."/>
            <person name="DasSarma P."/>
            <person name="Lucas S."/>
            <person name="Copeland A."/>
            <person name="Lapidus A."/>
            <person name="Del Rio T.G."/>
            <person name="Tice H."/>
            <person name="Dalin E."/>
            <person name="Bruce D.C."/>
            <person name="Goodwin L."/>
            <person name="Pitluck S."/>
            <person name="Sims D."/>
            <person name="Brettin T.S."/>
            <person name="Detter J.C."/>
            <person name="Han C.S."/>
            <person name="Larimer F."/>
            <person name="Hauser L."/>
            <person name="Land M."/>
            <person name="Ivanova N."/>
            <person name="Richardson P."/>
            <person name="Cavicchioli R."/>
            <person name="DasSarma S."/>
            <person name="Woese C.R."/>
            <person name="Kyrpides N.C."/>
        </authorList>
    </citation>
    <scope>NUCLEOTIDE SEQUENCE [LARGE SCALE GENOMIC DNA]</scope>
    <source>
        <strain evidence="7">ATCC 49239 / DSM 5036 / JCM 8891 / ACAM 34</strain>
    </source>
</reference>
<dbReference type="Proteomes" id="UP000000740">
    <property type="component" value="Chromosome 1"/>
</dbReference>
<sequence length="309" mass="34673">MPLWDGDRDERDGKRVSEAVVSISEPLNPPRVTIPTQTLPSGDTLPALGLGTYALDDDQIADSVRAALSSGYTHIDTAEGYHNEEAIGEVLAEYDRDDVFLTSKVLAKNLGYESLIQSCEASLERLETDYLDLYLIHWPNPAISLRESLQAMAELHDRGLVRNVGVSNFSAYQLSCANHISEVPIAVNQIEFHPWFQRPNLVDYCHESDTVIEAAAPLARTEVFDDEVVAELAESYDKSPAQVILRWALDRDVVALPRSSTPEHVRANADLDWELDAADRQRLDERDRDRPVYDTPARDWTDPVYGIEQ</sequence>
<dbReference type="PANTHER" id="PTHR43827:SF3">
    <property type="entry name" value="NADP-DEPENDENT OXIDOREDUCTASE DOMAIN-CONTAINING PROTEIN"/>
    <property type="match status" value="1"/>
</dbReference>
<evidence type="ECO:0000259" key="5">
    <source>
        <dbReference type="Pfam" id="PF00248"/>
    </source>
</evidence>
<organism evidence="6 7">
    <name type="scientific">Halorubrum lacusprofundi (strain ATCC 49239 / DSM 5036 / JCM 8891 / ACAM 34)</name>
    <dbReference type="NCBI Taxonomy" id="416348"/>
    <lineage>
        <taxon>Archaea</taxon>
        <taxon>Methanobacteriati</taxon>
        <taxon>Methanobacteriota</taxon>
        <taxon>Stenosarchaea group</taxon>
        <taxon>Halobacteria</taxon>
        <taxon>Halobacteriales</taxon>
        <taxon>Haloferacaceae</taxon>
        <taxon>Halorubrum</taxon>
    </lineage>
</organism>
<dbReference type="InterPro" id="IPR036812">
    <property type="entry name" value="NAD(P)_OxRdtase_dom_sf"/>
</dbReference>
<protein>
    <submittedName>
        <fullName evidence="6">Aldo/keto reductase</fullName>
    </submittedName>
</protein>
<accession>B9LP60</accession>
<dbReference type="PANTHER" id="PTHR43827">
    <property type="entry name" value="2,5-DIKETO-D-GLUCONIC ACID REDUCTASE"/>
    <property type="match status" value="1"/>
</dbReference>
<dbReference type="Pfam" id="PF00248">
    <property type="entry name" value="Aldo_ket_red"/>
    <property type="match status" value="1"/>
</dbReference>
<evidence type="ECO:0000256" key="4">
    <source>
        <dbReference type="SAM" id="MobiDB-lite"/>
    </source>
</evidence>
<dbReference type="AlphaFoldDB" id="B9LP60"/>
<dbReference type="PIRSF" id="PIRSF000097">
    <property type="entry name" value="AKR"/>
    <property type="match status" value="1"/>
</dbReference>
<comment type="similarity">
    <text evidence="1">Belongs to the aldo/keto reductase family.</text>
</comment>
<keyword evidence="3" id="KW-0560">Oxidoreductase</keyword>
<dbReference type="InterPro" id="IPR023210">
    <property type="entry name" value="NADP_OxRdtase_dom"/>
</dbReference>
<dbReference type="GO" id="GO:0016616">
    <property type="term" value="F:oxidoreductase activity, acting on the CH-OH group of donors, NAD or NADP as acceptor"/>
    <property type="evidence" value="ECO:0007669"/>
    <property type="project" value="UniProtKB-ARBA"/>
</dbReference>
<evidence type="ECO:0000313" key="7">
    <source>
        <dbReference type="Proteomes" id="UP000000740"/>
    </source>
</evidence>
<dbReference type="PROSITE" id="PS00062">
    <property type="entry name" value="ALDOKETO_REDUCTASE_2"/>
    <property type="match status" value="1"/>
</dbReference>
<evidence type="ECO:0000256" key="2">
    <source>
        <dbReference type="ARBA" id="ARBA00022857"/>
    </source>
</evidence>
<evidence type="ECO:0000256" key="1">
    <source>
        <dbReference type="ARBA" id="ARBA00007905"/>
    </source>
</evidence>
<name>B9LP60_HALLT</name>
<dbReference type="FunFam" id="3.20.20.100:FF:000002">
    <property type="entry name" value="2,5-diketo-D-gluconic acid reductase A"/>
    <property type="match status" value="1"/>
</dbReference>